<keyword evidence="2" id="KW-0472">Membrane</keyword>
<feature type="transmembrane region" description="Helical" evidence="2">
    <location>
        <begin position="81"/>
        <end position="101"/>
    </location>
</feature>
<evidence type="ECO:0000313" key="5">
    <source>
        <dbReference type="Proteomes" id="UP000242498"/>
    </source>
</evidence>
<feature type="compositionally biased region" description="Low complexity" evidence="1">
    <location>
        <begin position="35"/>
        <end position="45"/>
    </location>
</feature>
<evidence type="ECO:0000256" key="3">
    <source>
        <dbReference type="SAM" id="SignalP"/>
    </source>
</evidence>
<feature type="chain" id="PRO_5012493058" evidence="3">
    <location>
        <begin position="25"/>
        <end position="223"/>
    </location>
</feature>
<evidence type="ECO:0000256" key="1">
    <source>
        <dbReference type="SAM" id="MobiDB-lite"/>
    </source>
</evidence>
<organism evidence="4 5">
    <name type="scientific">Nitrosomonas ureae</name>
    <dbReference type="NCBI Taxonomy" id="44577"/>
    <lineage>
        <taxon>Bacteria</taxon>
        <taxon>Pseudomonadati</taxon>
        <taxon>Pseudomonadota</taxon>
        <taxon>Betaproteobacteria</taxon>
        <taxon>Nitrosomonadales</taxon>
        <taxon>Nitrosomonadaceae</taxon>
        <taxon>Nitrosomonas</taxon>
    </lineage>
</organism>
<sequence length="223" mass="23979">MKMRMNIAIWLVIILAMVSFNTHAAEVLAPPASGAAAQPQSAGQSEVKGDAVKNEGTGIKNTGIKETDSDQSKEWIAAEPWFIYVVISVIFMGSLISVALIRSALSNSKWSLADALSEEAKVTSLEADGNGGFKPRLDANGNPVMITELRASSSRMIALVGMMVILLMFLGFGIFAVYSFSRTGKMPNTENIVNFLVAGLTLFAPYLVNQFAAIFEKLAPKKI</sequence>
<name>A0A285BVH8_9PROT</name>
<feature type="transmembrane region" description="Helical" evidence="2">
    <location>
        <begin position="156"/>
        <end position="180"/>
    </location>
</feature>
<keyword evidence="2" id="KW-0812">Transmembrane</keyword>
<reference evidence="4 5" key="1">
    <citation type="submission" date="2017-08" db="EMBL/GenBank/DDBJ databases">
        <authorList>
            <person name="de Groot N.N."/>
        </authorList>
    </citation>
    <scope>NUCLEOTIDE SEQUENCE [LARGE SCALE GENOMIC DNA]</scope>
    <source>
        <strain evidence="4 5">Nm15</strain>
    </source>
</reference>
<protein>
    <submittedName>
        <fullName evidence="4">Uncharacterized protein</fullName>
    </submittedName>
</protein>
<dbReference type="EMBL" id="LT907782">
    <property type="protein sequence ID" value="SNX59294.1"/>
    <property type="molecule type" value="Genomic_DNA"/>
</dbReference>
<accession>A0A285BVH8</accession>
<proteinExistence type="predicted"/>
<keyword evidence="2" id="KW-1133">Transmembrane helix</keyword>
<feature type="region of interest" description="Disordered" evidence="1">
    <location>
        <begin position="35"/>
        <end position="66"/>
    </location>
</feature>
<gene>
    <name evidence="4" type="ORF">SAMN06296273_0734</name>
</gene>
<keyword evidence="3" id="KW-0732">Signal</keyword>
<evidence type="ECO:0000313" key="4">
    <source>
        <dbReference type="EMBL" id="SNX59294.1"/>
    </source>
</evidence>
<feature type="signal peptide" evidence="3">
    <location>
        <begin position="1"/>
        <end position="24"/>
    </location>
</feature>
<evidence type="ECO:0000256" key="2">
    <source>
        <dbReference type="SAM" id="Phobius"/>
    </source>
</evidence>
<dbReference type="Proteomes" id="UP000242498">
    <property type="component" value="Chromosome I"/>
</dbReference>
<feature type="transmembrane region" description="Helical" evidence="2">
    <location>
        <begin position="192"/>
        <end position="215"/>
    </location>
</feature>
<dbReference type="AlphaFoldDB" id="A0A285BVH8"/>